<evidence type="ECO:0000256" key="1">
    <source>
        <dbReference type="ARBA" id="ARBA00004141"/>
    </source>
</evidence>
<dbReference type="GO" id="GO:0033013">
    <property type="term" value="P:tetrapyrrole metabolic process"/>
    <property type="evidence" value="ECO:0007669"/>
    <property type="project" value="UniProtKB-ARBA"/>
</dbReference>
<dbReference type="GO" id="GO:0016020">
    <property type="term" value="C:membrane"/>
    <property type="evidence" value="ECO:0007669"/>
    <property type="project" value="UniProtKB-SubCell"/>
</dbReference>
<dbReference type="Proteomes" id="UP000010988">
    <property type="component" value="Unassembled WGS sequence"/>
</dbReference>
<dbReference type="PIRSF" id="PIRSF005859">
    <property type="entry name" value="PBR"/>
    <property type="match status" value="1"/>
</dbReference>
<evidence type="ECO:0000256" key="2">
    <source>
        <dbReference type="ARBA" id="ARBA00007524"/>
    </source>
</evidence>
<dbReference type="RefSeq" id="WP_005172346.1">
    <property type="nucleotide sequence ID" value="NZ_BANR01000004.1"/>
</dbReference>
<evidence type="ECO:0000313" key="6">
    <source>
        <dbReference type="EMBL" id="GAC47978.1"/>
    </source>
</evidence>
<gene>
    <name evidence="6" type="ORF">GOACH_04_03760</name>
</gene>
<dbReference type="OrthoDB" id="9795496at2"/>
<evidence type="ECO:0000256" key="3">
    <source>
        <dbReference type="ARBA" id="ARBA00022692"/>
    </source>
</evidence>
<dbReference type="InterPro" id="IPR038330">
    <property type="entry name" value="TspO/MBR-related_sf"/>
</dbReference>
<keyword evidence="5" id="KW-0472">Membrane</keyword>
<evidence type="ECO:0008006" key="8">
    <source>
        <dbReference type="Google" id="ProtNLM"/>
    </source>
</evidence>
<dbReference type="InterPro" id="IPR004307">
    <property type="entry name" value="TspO_MBR"/>
</dbReference>
<dbReference type="STRING" id="1220583.GOACH_04_03760"/>
<dbReference type="Gene3D" id="1.20.1260.100">
    <property type="entry name" value="TspO/MBR protein"/>
    <property type="match status" value="1"/>
</dbReference>
<evidence type="ECO:0000256" key="5">
    <source>
        <dbReference type="ARBA" id="ARBA00023136"/>
    </source>
</evidence>
<protein>
    <recommendedName>
        <fullName evidence="8">TspO/MBR family protein</fullName>
    </recommendedName>
</protein>
<reference evidence="6 7" key="1">
    <citation type="submission" date="2012-12" db="EMBL/GenBank/DDBJ databases">
        <title>Whole genome shotgun sequence of Gordonia aichiensis NBRC 108223.</title>
        <authorList>
            <person name="Isaki-Nakamura S."/>
            <person name="Hosoyama A."/>
            <person name="Tsuchikane K."/>
            <person name="Ando Y."/>
            <person name="Baba S."/>
            <person name="Ohji S."/>
            <person name="Hamada M."/>
            <person name="Tamura T."/>
            <person name="Yamazoe A."/>
            <person name="Yamazaki S."/>
            <person name="Fujita N."/>
        </authorList>
    </citation>
    <scope>NUCLEOTIDE SEQUENCE [LARGE SCALE GENOMIC DNA]</scope>
    <source>
        <strain evidence="6 7">NBRC 108223</strain>
    </source>
</reference>
<proteinExistence type="inferred from homology"/>
<dbReference type="FunFam" id="1.20.1260.100:FF:000001">
    <property type="entry name" value="translocator protein 2"/>
    <property type="match status" value="1"/>
</dbReference>
<comment type="subcellular location">
    <subcellularLocation>
        <location evidence="1">Membrane</location>
        <topology evidence="1">Multi-pass membrane protein</topology>
    </subcellularLocation>
</comment>
<accession>L7KJW7</accession>
<dbReference type="PANTHER" id="PTHR10057:SF0">
    <property type="entry name" value="TRANSLOCATOR PROTEIN"/>
    <property type="match status" value="1"/>
</dbReference>
<evidence type="ECO:0000313" key="7">
    <source>
        <dbReference type="Proteomes" id="UP000010988"/>
    </source>
</evidence>
<organism evidence="6 7">
    <name type="scientific">Gordonia aichiensis NBRC 108223</name>
    <dbReference type="NCBI Taxonomy" id="1220583"/>
    <lineage>
        <taxon>Bacteria</taxon>
        <taxon>Bacillati</taxon>
        <taxon>Actinomycetota</taxon>
        <taxon>Actinomycetes</taxon>
        <taxon>Mycobacteriales</taxon>
        <taxon>Gordoniaceae</taxon>
        <taxon>Gordonia</taxon>
    </lineage>
</organism>
<keyword evidence="7" id="KW-1185">Reference proteome</keyword>
<dbReference type="CDD" id="cd15904">
    <property type="entry name" value="TSPO_MBR"/>
    <property type="match status" value="1"/>
</dbReference>
<comment type="caution">
    <text evidence="6">The sequence shown here is derived from an EMBL/GenBank/DDBJ whole genome shotgun (WGS) entry which is preliminary data.</text>
</comment>
<keyword evidence="3" id="KW-0812">Transmembrane</keyword>
<name>L7KJW7_9ACTN</name>
<dbReference type="AlphaFoldDB" id="L7KJW7"/>
<dbReference type="EMBL" id="BANR01000004">
    <property type="protein sequence ID" value="GAC47978.1"/>
    <property type="molecule type" value="Genomic_DNA"/>
</dbReference>
<comment type="similarity">
    <text evidence="2">Belongs to the TspO/BZRP family.</text>
</comment>
<dbReference type="Pfam" id="PF03073">
    <property type="entry name" value="TspO_MBR"/>
    <property type="match status" value="1"/>
</dbReference>
<keyword evidence="4" id="KW-1133">Transmembrane helix</keyword>
<dbReference type="PANTHER" id="PTHR10057">
    <property type="entry name" value="PERIPHERAL-TYPE BENZODIAZEPINE RECEPTOR"/>
    <property type="match status" value="1"/>
</dbReference>
<dbReference type="eggNOG" id="COG3476">
    <property type="taxonomic scope" value="Bacteria"/>
</dbReference>
<sequence length="158" mass="16729">MRLTTLLTTGLGTAAAATVGSLASKSALQSWYPKLTKPSYVPPDLAFPIVWTTIYADIAVTSAISIDELRENDAAEAKKYVAALGANLALNAGWSWLFFGAHRLGASAITALALTLSSADLARRTANVNTAAGTALVPYPLWCAFATKLSTDVWRLNR</sequence>
<evidence type="ECO:0000256" key="4">
    <source>
        <dbReference type="ARBA" id="ARBA00022989"/>
    </source>
</evidence>